<protein>
    <recommendedName>
        <fullName evidence="3">Minor tail protein</fullName>
    </recommendedName>
</protein>
<gene>
    <name evidence="1" type="ORF">NL394_14510</name>
</gene>
<dbReference type="Proteomes" id="UP001163293">
    <property type="component" value="Chromosome"/>
</dbReference>
<dbReference type="RefSeq" id="WP_182263980.1">
    <property type="nucleotide sequence ID" value="NZ_CP043010.1"/>
</dbReference>
<evidence type="ECO:0008006" key="3">
    <source>
        <dbReference type="Google" id="ProtNLM"/>
    </source>
</evidence>
<keyword evidence="2" id="KW-1185">Reference proteome</keyword>
<proteinExistence type="predicted"/>
<organism evidence="1 2">
    <name type="scientific">Paenarthrobacter ureafaciens</name>
    <dbReference type="NCBI Taxonomy" id="37931"/>
    <lineage>
        <taxon>Bacteria</taxon>
        <taxon>Bacillati</taxon>
        <taxon>Actinomycetota</taxon>
        <taxon>Actinomycetes</taxon>
        <taxon>Micrococcales</taxon>
        <taxon>Micrococcaceae</taxon>
        <taxon>Paenarthrobacter</taxon>
    </lineage>
</organism>
<dbReference type="EMBL" id="CP101185">
    <property type="protein sequence ID" value="UYV96272.1"/>
    <property type="molecule type" value="Genomic_DNA"/>
</dbReference>
<dbReference type="AlphaFoldDB" id="A0AAX3EF73"/>
<accession>A0AAX3EF73</accession>
<sequence length="458" mass="49286">MTSITATPDTATGSVQLNITQNSSVTKVTRTDSNGIADVRISAGQFPSPSAGTTILTDYEAAHGFNLYTAYCDEYVSVTNLVPNPSFETGYNSWTLNYCTASVTSSFSQMVKSGTYMLQAVADGTNAQPSVAMISASYRPAVTPGQWIGLGAFMATETNYEVRIWINWRDSAGATINNTISPWVTGSFYAGANQQLTGQAPALTASAGVYLQWRNPADTVNPMASGKRMWADAVRMFRGEDEASVQALLDQPYFDGSTPDTSDIDYAWSGTAHLSTSTKTTHITTVSTSANLTLAKPWLMVPIAPNFSETVESITDYSSGRASNSTVHRIIGRADPIVVQGKLGTRTGTLEIWTDSVASARNLERVFDRGETVMLKQPVDGIDMYFTADDLEVSPYSVEGVQETRYKFTVRFTEVKRPTGNLSGALGWNFDALAAGYGSFSAILAVYPTFDDLTIGGA</sequence>
<evidence type="ECO:0000313" key="1">
    <source>
        <dbReference type="EMBL" id="UYV96272.1"/>
    </source>
</evidence>
<reference evidence="1" key="1">
    <citation type="submission" date="2022-07" db="EMBL/GenBank/DDBJ databases">
        <authorList>
            <person name="Wu T."/>
        </authorList>
    </citation>
    <scope>NUCLEOTIDE SEQUENCE</scope>
    <source>
        <strain evidence="1">SD-1</strain>
    </source>
</reference>
<dbReference type="Gene3D" id="2.60.120.260">
    <property type="entry name" value="Galactose-binding domain-like"/>
    <property type="match status" value="1"/>
</dbReference>
<evidence type="ECO:0000313" key="2">
    <source>
        <dbReference type="Proteomes" id="UP001163293"/>
    </source>
</evidence>
<name>A0AAX3EF73_PAEUR</name>